<gene>
    <name evidence="1" type="ORF">CPELLU_LOCUS14908</name>
</gene>
<accession>A0A9N9IYM2</accession>
<sequence>MTIAVYAKKPNINKEVAFYEVLPQKVVVTQVKPGIFLAESRWHGTGMHPNELVFKRMRCKNGVTVNETNVKGVFADRKHVFELSVPKHVKKVVCTRGVVDGDSFIGAFEFKVPNNNI</sequence>
<dbReference type="EMBL" id="CAJVQA010018480">
    <property type="protein sequence ID" value="CAG8754247.1"/>
    <property type="molecule type" value="Genomic_DNA"/>
</dbReference>
<dbReference type="AlphaFoldDB" id="A0A9N9IYM2"/>
<proteinExistence type="predicted"/>
<organism evidence="1 2">
    <name type="scientific">Cetraspora pellucida</name>
    <dbReference type="NCBI Taxonomy" id="1433469"/>
    <lineage>
        <taxon>Eukaryota</taxon>
        <taxon>Fungi</taxon>
        <taxon>Fungi incertae sedis</taxon>
        <taxon>Mucoromycota</taxon>
        <taxon>Glomeromycotina</taxon>
        <taxon>Glomeromycetes</taxon>
        <taxon>Diversisporales</taxon>
        <taxon>Gigasporaceae</taxon>
        <taxon>Cetraspora</taxon>
    </lineage>
</organism>
<evidence type="ECO:0000313" key="1">
    <source>
        <dbReference type="EMBL" id="CAG8754247.1"/>
    </source>
</evidence>
<comment type="caution">
    <text evidence="1">The sequence shown here is derived from an EMBL/GenBank/DDBJ whole genome shotgun (WGS) entry which is preliminary data.</text>
</comment>
<evidence type="ECO:0000313" key="2">
    <source>
        <dbReference type="Proteomes" id="UP000789759"/>
    </source>
</evidence>
<name>A0A9N9IYM2_9GLOM</name>
<dbReference type="OrthoDB" id="2380413at2759"/>
<reference evidence="1" key="1">
    <citation type="submission" date="2021-06" db="EMBL/GenBank/DDBJ databases">
        <authorList>
            <person name="Kallberg Y."/>
            <person name="Tangrot J."/>
            <person name="Rosling A."/>
        </authorList>
    </citation>
    <scope>NUCLEOTIDE SEQUENCE</scope>
    <source>
        <strain evidence="1">FL966</strain>
    </source>
</reference>
<dbReference type="Proteomes" id="UP000789759">
    <property type="component" value="Unassembled WGS sequence"/>
</dbReference>
<keyword evidence="2" id="KW-1185">Reference proteome</keyword>
<protein>
    <submittedName>
        <fullName evidence="1">24572_t:CDS:1</fullName>
    </submittedName>
</protein>